<name>A0A8K0KL54_LADFU</name>
<dbReference type="EMBL" id="KZ308793">
    <property type="protein sequence ID" value="KAG8234268.1"/>
    <property type="molecule type" value="Genomic_DNA"/>
</dbReference>
<comment type="caution">
    <text evidence="5">The sequence shown here is derived from an EMBL/GenBank/DDBJ whole genome shotgun (WGS) entry which is preliminary data.</text>
</comment>
<proteinExistence type="predicted"/>
<reference evidence="5" key="1">
    <citation type="submission" date="2013-04" db="EMBL/GenBank/DDBJ databases">
        <authorList>
            <person name="Qu J."/>
            <person name="Murali S.C."/>
            <person name="Bandaranaike D."/>
            <person name="Bellair M."/>
            <person name="Blankenburg K."/>
            <person name="Chao H."/>
            <person name="Dinh H."/>
            <person name="Doddapaneni H."/>
            <person name="Downs B."/>
            <person name="Dugan-Rocha S."/>
            <person name="Elkadiri S."/>
            <person name="Gnanaolivu R.D."/>
            <person name="Hernandez B."/>
            <person name="Javaid M."/>
            <person name="Jayaseelan J.C."/>
            <person name="Lee S."/>
            <person name="Li M."/>
            <person name="Ming W."/>
            <person name="Munidasa M."/>
            <person name="Muniz J."/>
            <person name="Nguyen L."/>
            <person name="Ongeri F."/>
            <person name="Osuji N."/>
            <person name="Pu L.-L."/>
            <person name="Puazo M."/>
            <person name="Qu C."/>
            <person name="Quiroz J."/>
            <person name="Raj R."/>
            <person name="Weissenberger G."/>
            <person name="Xin Y."/>
            <person name="Zou X."/>
            <person name="Han Y."/>
            <person name="Richards S."/>
            <person name="Worley K."/>
            <person name="Muzny D."/>
            <person name="Gibbs R."/>
        </authorList>
    </citation>
    <scope>NUCLEOTIDE SEQUENCE</scope>
    <source>
        <strain evidence="5">Sampled in the wild</strain>
    </source>
</reference>
<protein>
    <recommendedName>
        <fullName evidence="4">BTB domain-containing protein</fullName>
    </recommendedName>
</protein>
<keyword evidence="3" id="KW-0009">Actin-binding</keyword>
<dbReference type="SMART" id="SM00225">
    <property type="entry name" value="BTB"/>
    <property type="match status" value="1"/>
</dbReference>
<evidence type="ECO:0000256" key="3">
    <source>
        <dbReference type="ARBA" id="ARBA00023203"/>
    </source>
</evidence>
<keyword evidence="6" id="KW-1185">Reference proteome</keyword>
<evidence type="ECO:0000256" key="2">
    <source>
        <dbReference type="ARBA" id="ARBA00022737"/>
    </source>
</evidence>
<dbReference type="PROSITE" id="PS50097">
    <property type="entry name" value="BTB"/>
    <property type="match status" value="1"/>
</dbReference>
<dbReference type="Gene3D" id="3.30.710.10">
    <property type="entry name" value="Potassium Channel Kv1.1, Chain A"/>
    <property type="match status" value="1"/>
</dbReference>
<dbReference type="InterPro" id="IPR000210">
    <property type="entry name" value="BTB/POZ_dom"/>
</dbReference>
<dbReference type="InterPro" id="IPR011333">
    <property type="entry name" value="SKP1/BTB/POZ_sf"/>
</dbReference>
<dbReference type="Proteomes" id="UP000792457">
    <property type="component" value="Unassembled WGS sequence"/>
</dbReference>
<evidence type="ECO:0000259" key="4">
    <source>
        <dbReference type="PROSITE" id="PS50097"/>
    </source>
</evidence>
<evidence type="ECO:0000256" key="1">
    <source>
        <dbReference type="ARBA" id="ARBA00022441"/>
    </source>
</evidence>
<dbReference type="Pfam" id="PF00651">
    <property type="entry name" value="BTB"/>
    <property type="match status" value="1"/>
</dbReference>
<dbReference type="SUPFAM" id="SSF54695">
    <property type="entry name" value="POZ domain"/>
    <property type="match status" value="1"/>
</dbReference>
<dbReference type="GO" id="GO:0016567">
    <property type="term" value="P:protein ubiquitination"/>
    <property type="evidence" value="ECO:0007669"/>
    <property type="project" value="UniProtKB-UniPathway"/>
</dbReference>
<keyword evidence="1" id="KW-0880">Kelch repeat</keyword>
<sequence length="286" mass="32576">MDESNRTSSVETAMEKQGSSLLLRWASQNSLDESSQKHNSQPGDREKTYYCNVKHTNRAFDALKLMRMQRQMCDIILAAGGTEIAAHKTLLAACSPYFYDRLICKEEPESDKIIVEDVDPQALALLVDYMYSSEVQVTEDSVQILLPAAKLLQLKDVSDACCEFLQTQLHPTNCLGIRAFAELHNCSSLLSRAEAYIEQHFMEVVKCEEFLSLSPQQVLKIVSSDRLTVSSEDKVYECIITWVQHDLEKRKQHLAELVEHVKFPLLSHSLLVERVRTEPLLEDNIQ</sequence>
<feature type="domain" description="BTB" evidence="4">
    <location>
        <begin position="73"/>
        <end position="139"/>
    </location>
</feature>
<evidence type="ECO:0000313" key="5">
    <source>
        <dbReference type="EMBL" id="KAG8234268.1"/>
    </source>
</evidence>
<dbReference type="Pfam" id="PF07707">
    <property type="entry name" value="BACK"/>
    <property type="match status" value="1"/>
</dbReference>
<dbReference type="PANTHER" id="PTHR24412">
    <property type="entry name" value="KELCH PROTEIN"/>
    <property type="match status" value="1"/>
</dbReference>
<dbReference type="SMART" id="SM00875">
    <property type="entry name" value="BACK"/>
    <property type="match status" value="1"/>
</dbReference>
<dbReference type="FunFam" id="1.25.40.420:FF:000001">
    <property type="entry name" value="Kelch-like family member 12"/>
    <property type="match status" value="1"/>
</dbReference>
<gene>
    <name evidence="5" type="ORF">J437_LFUL006513</name>
</gene>
<accession>A0A8K0KL54</accession>
<dbReference type="AlphaFoldDB" id="A0A8K0KL54"/>
<dbReference type="UniPathway" id="UPA00143"/>
<dbReference type="PANTHER" id="PTHR24412:SF466">
    <property type="entry name" value="RING CANAL KELCH PROTEIN"/>
    <property type="match status" value="1"/>
</dbReference>
<dbReference type="InterPro" id="IPR011705">
    <property type="entry name" value="BACK"/>
</dbReference>
<reference evidence="5" key="2">
    <citation type="submission" date="2017-10" db="EMBL/GenBank/DDBJ databases">
        <title>Ladona fulva Genome sequencing and assembly.</title>
        <authorList>
            <person name="Murali S."/>
            <person name="Richards S."/>
            <person name="Bandaranaike D."/>
            <person name="Bellair M."/>
            <person name="Blankenburg K."/>
            <person name="Chao H."/>
            <person name="Dinh H."/>
            <person name="Doddapaneni H."/>
            <person name="Dugan-Rocha S."/>
            <person name="Elkadiri S."/>
            <person name="Gnanaolivu R."/>
            <person name="Hernandez B."/>
            <person name="Skinner E."/>
            <person name="Javaid M."/>
            <person name="Lee S."/>
            <person name="Li M."/>
            <person name="Ming W."/>
            <person name="Munidasa M."/>
            <person name="Muniz J."/>
            <person name="Nguyen L."/>
            <person name="Hughes D."/>
            <person name="Osuji N."/>
            <person name="Pu L.-L."/>
            <person name="Puazo M."/>
            <person name="Qu C."/>
            <person name="Quiroz J."/>
            <person name="Raj R."/>
            <person name="Weissenberger G."/>
            <person name="Xin Y."/>
            <person name="Zou X."/>
            <person name="Han Y."/>
            <person name="Worley K."/>
            <person name="Muzny D."/>
            <person name="Gibbs R."/>
        </authorList>
    </citation>
    <scope>NUCLEOTIDE SEQUENCE</scope>
    <source>
        <strain evidence="5">Sampled in the wild</strain>
    </source>
</reference>
<dbReference type="OrthoDB" id="45365at2759"/>
<dbReference type="Gene3D" id="1.25.40.420">
    <property type="match status" value="1"/>
</dbReference>
<feature type="non-terminal residue" evidence="5">
    <location>
        <position position="286"/>
    </location>
</feature>
<keyword evidence="2" id="KW-0677">Repeat</keyword>
<evidence type="ECO:0000313" key="6">
    <source>
        <dbReference type="Proteomes" id="UP000792457"/>
    </source>
</evidence>
<organism evidence="5 6">
    <name type="scientific">Ladona fulva</name>
    <name type="common">Scarce chaser dragonfly</name>
    <name type="synonym">Libellula fulva</name>
    <dbReference type="NCBI Taxonomy" id="123851"/>
    <lineage>
        <taxon>Eukaryota</taxon>
        <taxon>Metazoa</taxon>
        <taxon>Ecdysozoa</taxon>
        <taxon>Arthropoda</taxon>
        <taxon>Hexapoda</taxon>
        <taxon>Insecta</taxon>
        <taxon>Pterygota</taxon>
        <taxon>Palaeoptera</taxon>
        <taxon>Odonata</taxon>
        <taxon>Epiprocta</taxon>
        <taxon>Anisoptera</taxon>
        <taxon>Libelluloidea</taxon>
        <taxon>Libellulidae</taxon>
        <taxon>Ladona</taxon>
    </lineage>
</organism>